<keyword evidence="3" id="KW-1185">Reference proteome</keyword>
<evidence type="ECO:0000313" key="3">
    <source>
        <dbReference type="Proteomes" id="UP001445335"/>
    </source>
</evidence>
<dbReference type="AlphaFoldDB" id="A0AAW1RBV7"/>
<evidence type="ECO:0000259" key="1">
    <source>
        <dbReference type="Pfam" id="PF10988"/>
    </source>
</evidence>
<accession>A0AAW1RBV7</accession>
<dbReference type="EMBL" id="JALJOU010000048">
    <property type="protein sequence ID" value="KAK9830961.1"/>
    <property type="molecule type" value="Genomic_DNA"/>
</dbReference>
<evidence type="ECO:0000313" key="2">
    <source>
        <dbReference type="EMBL" id="KAK9830961.1"/>
    </source>
</evidence>
<reference evidence="2 3" key="1">
    <citation type="journal article" date="2024" name="Nat. Commun.">
        <title>Phylogenomics reveals the evolutionary origins of lichenization in chlorophyte algae.</title>
        <authorList>
            <person name="Puginier C."/>
            <person name="Libourel C."/>
            <person name="Otte J."/>
            <person name="Skaloud P."/>
            <person name="Haon M."/>
            <person name="Grisel S."/>
            <person name="Petersen M."/>
            <person name="Berrin J.G."/>
            <person name="Delaux P.M."/>
            <person name="Dal Grande F."/>
            <person name="Keller J."/>
        </authorList>
    </citation>
    <scope>NUCLEOTIDE SEQUENCE [LARGE SCALE GENOMIC DNA]</scope>
    <source>
        <strain evidence="2 3">SAG 245.80</strain>
    </source>
</reference>
<dbReference type="Gene3D" id="2.160.20.120">
    <property type="match status" value="1"/>
</dbReference>
<feature type="domain" description="Putative auto-transporter adhesin head GIN" evidence="1">
    <location>
        <begin position="9"/>
        <end position="179"/>
    </location>
</feature>
<dbReference type="Pfam" id="PF10988">
    <property type="entry name" value="DUF2807"/>
    <property type="match status" value="1"/>
</dbReference>
<sequence length="269" mass="28163">MQTYTFDYFETVAICTPINVLIAPAIDNKYQVVVEAEAPVRKGLAIDVNGKGLGVASNLTFNSSQPIKVTVRLPQGVLQYTELNFVNSDLLINVTFSKSKGEIVKRGNGTMLISGLNSDLAKFSVAGSGNVVATGNASYTELFNTGPGSLYFSGANGRVIVTQSQDGDTYLNPATDSVQILGVETGNGTFSYTRGNCTLQNPDGPGETGFALLPCRPSGAIALPRPTMQWTCGLAVQGNFTCMGGGRYGPPSYSAQPCALDSSALAMSA</sequence>
<dbReference type="InterPro" id="IPR021255">
    <property type="entry name" value="DUF2807"/>
</dbReference>
<name>A0AAW1RBV7_9CHLO</name>
<dbReference type="Proteomes" id="UP001445335">
    <property type="component" value="Unassembled WGS sequence"/>
</dbReference>
<comment type="caution">
    <text evidence="2">The sequence shown here is derived from an EMBL/GenBank/DDBJ whole genome shotgun (WGS) entry which is preliminary data.</text>
</comment>
<organism evidence="2 3">
    <name type="scientific">Elliptochloris bilobata</name>
    <dbReference type="NCBI Taxonomy" id="381761"/>
    <lineage>
        <taxon>Eukaryota</taxon>
        <taxon>Viridiplantae</taxon>
        <taxon>Chlorophyta</taxon>
        <taxon>core chlorophytes</taxon>
        <taxon>Trebouxiophyceae</taxon>
        <taxon>Trebouxiophyceae incertae sedis</taxon>
        <taxon>Elliptochloris clade</taxon>
        <taxon>Elliptochloris</taxon>
    </lineage>
</organism>
<proteinExistence type="predicted"/>
<gene>
    <name evidence="2" type="ORF">WJX81_003143</name>
</gene>
<protein>
    <recommendedName>
        <fullName evidence="1">Putative auto-transporter adhesin head GIN domain-containing protein</fullName>
    </recommendedName>
</protein>